<dbReference type="EMBL" id="CP142731">
    <property type="protein sequence ID" value="WUR03797.1"/>
    <property type="molecule type" value="Genomic_DNA"/>
</dbReference>
<name>A0AAX4JD17_9MICR</name>
<organism evidence="1 2">
    <name type="scientific">Vairimorpha necatrix</name>
    <dbReference type="NCBI Taxonomy" id="6039"/>
    <lineage>
        <taxon>Eukaryota</taxon>
        <taxon>Fungi</taxon>
        <taxon>Fungi incertae sedis</taxon>
        <taxon>Microsporidia</taxon>
        <taxon>Nosematidae</taxon>
        <taxon>Vairimorpha</taxon>
    </lineage>
</organism>
<gene>
    <name evidence="1" type="ORF">VNE69_06117</name>
</gene>
<proteinExistence type="predicted"/>
<dbReference type="RefSeq" id="XP_065329942.1">
    <property type="nucleotide sequence ID" value="XM_065473870.1"/>
</dbReference>
<keyword evidence="2" id="KW-1185">Reference proteome</keyword>
<evidence type="ECO:0000313" key="1">
    <source>
        <dbReference type="EMBL" id="WUR03797.1"/>
    </source>
</evidence>
<dbReference type="GeneID" id="90541614"/>
<accession>A0AAX4JD17</accession>
<protein>
    <submittedName>
        <fullName evidence="1">Uncharacterized protein</fullName>
    </submittedName>
</protein>
<dbReference type="AlphaFoldDB" id="A0AAX4JD17"/>
<dbReference type="Proteomes" id="UP001334084">
    <property type="component" value="Chromosome 6"/>
</dbReference>
<sequence length="438" mass="52216">MEDSSKLEKTVKLSNFNEYTNKITVFLQSYNIVLDVKILLSSINTSNRSFKDVLDTFLLKYSEKYKILNSLYNKEYPYDLEINKKLNLQNIKYDVKNENFYGVKFNNFDIKNILEICTTNNVLVKGLLVDRKYNIEYLVNYISKMKIDIEIKILIDNIYNIFVVVKDQNSPLINKIVLYEIFKKLKGTKEMTHSGIYTRDVKISVINNKFLERFYSDNSVYFSNKSDNNKDASSNDIVDISYCIREYLDRNGFLIHFSTLCIDSISIILNIKNKNSTDYLRDFLRFKFTGYKLINNSISNTSDNNILISIYNFKYTVTYPPLDILNRLKYLNKQVYTQYYTKIMSSYYKCRDINSKLNFINYNDYDLVLSKINIKGSLPIKYKEDVNEIFEYRDSRVYMFYSRSSHTLMVKYKEEIDREMFLMYLISSCKFDYVLKNY</sequence>
<evidence type="ECO:0000313" key="2">
    <source>
        <dbReference type="Proteomes" id="UP001334084"/>
    </source>
</evidence>
<reference evidence="1" key="1">
    <citation type="journal article" date="2024" name="BMC Genomics">
        <title>Functional annotation of a divergent genome using sequence and structure-based similarity.</title>
        <authorList>
            <person name="Svedberg D."/>
            <person name="Winiger R.R."/>
            <person name="Berg A."/>
            <person name="Sharma H."/>
            <person name="Tellgren-Roth C."/>
            <person name="Debrunner-Vossbrinck B.A."/>
            <person name="Vossbrinck C.R."/>
            <person name="Barandun J."/>
        </authorList>
    </citation>
    <scope>NUCLEOTIDE SEQUENCE</scope>
    <source>
        <strain evidence="1">Illinois isolate</strain>
    </source>
</reference>
<dbReference type="KEGG" id="vnx:VNE69_06117"/>